<gene>
    <name evidence="1" type="ORF">rsdtw13_02440</name>
</gene>
<comment type="caution">
    <text evidence="1">The sequence shown here is derived from an EMBL/GenBank/DDBJ whole genome shotgun (WGS) entry which is preliminary data.</text>
</comment>
<organism evidence="1 2">
    <name type="scientific">Inconstantimicrobium mannanitabidum</name>
    <dbReference type="NCBI Taxonomy" id="1604901"/>
    <lineage>
        <taxon>Bacteria</taxon>
        <taxon>Bacillati</taxon>
        <taxon>Bacillota</taxon>
        <taxon>Clostridia</taxon>
        <taxon>Eubacteriales</taxon>
        <taxon>Clostridiaceae</taxon>
        <taxon>Inconstantimicrobium</taxon>
    </lineage>
</organism>
<proteinExistence type="predicted"/>
<evidence type="ECO:0000313" key="2">
    <source>
        <dbReference type="Proteomes" id="UP001058074"/>
    </source>
</evidence>
<sequence length="187" mass="21055">MVEQAISHGIIVNLYKKKPKKDNEGRLIFKKSGVFLFTGLILVILFSSVAALMGYYVPEIMSEGSIDSSMTDLFYICGYSITGLFILIGVWEITIFFKFKIIVSKEEITCKKIFSTQTLMLVEIETITFSNRSALIFRGPHSKIAFGNFTSGLLAMVGFIEENIPEYKFEKAVPKAKKMLRCNGIDC</sequence>
<protein>
    <submittedName>
        <fullName evidence="1">Uncharacterized protein</fullName>
    </submittedName>
</protein>
<dbReference type="EMBL" id="BROD01000001">
    <property type="protein sequence ID" value="GKX64986.1"/>
    <property type="molecule type" value="Genomic_DNA"/>
</dbReference>
<name>A0ACB5R7H0_9CLOT</name>
<keyword evidence="2" id="KW-1185">Reference proteome</keyword>
<dbReference type="Proteomes" id="UP001058074">
    <property type="component" value="Unassembled WGS sequence"/>
</dbReference>
<reference evidence="1" key="1">
    <citation type="journal article" date="2025" name="Int. J. Syst. Evol. Microbiol.">
        <title>Inconstantimicrobium mannanitabidum sp. nov., a novel member of the family Clostridiaceae isolated from anoxic soil under the treatment of reductive soil disinfestation.</title>
        <authorList>
            <person name="Ueki A."/>
            <person name="Tonouchi A."/>
            <person name="Honma S."/>
            <person name="Kaku N."/>
            <person name="Ueki K."/>
        </authorList>
    </citation>
    <scope>NUCLEOTIDE SEQUENCE</scope>
    <source>
        <strain evidence="1">TW13</strain>
    </source>
</reference>
<accession>A0ACB5R7H0</accession>
<evidence type="ECO:0000313" key="1">
    <source>
        <dbReference type="EMBL" id="GKX64986.1"/>
    </source>
</evidence>